<proteinExistence type="predicted"/>
<keyword evidence="2" id="KW-1185">Reference proteome</keyword>
<gene>
    <name evidence="1" type="ORF">PoB_005345300</name>
</gene>
<evidence type="ECO:0000313" key="2">
    <source>
        <dbReference type="Proteomes" id="UP000735302"/>
    </source>
</evidence>
<dbReference type="AlphaFoldDB" id="A0AAV4C4W6"/>
<sequence length="238" mass="28444">MQVLDNKFNKSETTRDVDRRVYVEEMEMYLRNNLEKRRALRIGNDCLRYMTRRQNNNSIKRNDGRLFRYGKRLMKEDLQREIITEVKQAKIEDLERSVVEHKATLKDYAERCEAYLHKQVLVEDKQSRHVAAKLVYRNLQRVQAELEQDLLQFPFKIKDIETKITERKKELLDFQELQAGALRFLKIEEAQLAPLDEELAIINAHFEKVIAVNKRELEERRKANSLAKFLADRVRPAQ</sequence>
<dbReference type="Proteomes" id="UP000735302">
    <property type="component" value="Unassembled WGS sequence"/>
</dbReference>
<dbReference type="EMBL" id="BLXT01005873">
    <property type="protein sequence ID" value="GFO26948.1"/>
    <property type="molecule type" value="Genomic_DNA"/>
</dbReference>
<protein>
    <recommendedName>
        <fullName evidence="3">DUF4201 domain-containing protein</fullName>
    </recommendedName>
</protein>
<accession>A0AAV4C4W6</accession>
<comment type="caution">
    <text evidence="1">The sequence shown here is derived from an EMBL/GenBank/DDBJ whole genome shotgun (WGS) entry which is preliminary data.</text>
</comment>
<organism evidence="1 2">
    <name type="scientific">Plakobranchus ocellatus</name>
    <dbReference type="NCBI Taxonomy" id="259542"/>
    <lineage>
        <taxon>Eukaryota</taxon>
        <taxon>Metazoa</taxon>
        <taxon>Spiralia</taxon>
        <taxon>Lophotrochozoa</taxon>
        <taxon>Mollusca</taxon>
        <taxon>Gastropoda</taxon>
        <taxon>Heterobranchia</taxon>
        <taxon>Euthyneura</taxon>
        <taxon>Panpulmonata</taxon>
        <taxon>Sacoglossa</taxon>
        <taxon>Placobranchoidea</taxon>
        <taxon>Plakobranchidae</taxon>
        <taxon>Plakobranchus</taxon>
    </lineage>
</organism>
<name>A0AAV4C4W6_9GAST</name>
<reference evidence="1 2" key="1">
    <citation type="journal article" date="2021" name="Elife">
        <title>Chloroplast acquisition without the gene transfer in kleptoplastic sea slugs, Plakobranchus ocellatus.</title>
        <authorList>
            <person name="Maeda T."/>
            <person name="Takahashi S."/>
            <person name="Yoshida T."/>
            <person name="Shimamura S."/>
            <person name="Takaki Y."/>
            <person name="Nagai Y."/>
            <person name="Toyoda A."/>
            <person name="Suzuki Y."/>
            <person name="Arimoto A."/>
            <person name="Ishii H."/>
            <person name="Satoh N."/>
            <person name="Nishiyama T."/>
            <person name="Hasebe M."/>
            <person name="Maruyama T."/>
            <person name="Minagawa J."/>
            <person name="Obokata J."/>
            <person name="Shigenobu S."/>
        </authorList>
    </citation>
    <scope>NUCLEOTIDE SEQUENCE [LARGE SCALE GENOMIC DNA]</scope>
</reference>
<evidence type="ECO:0000313" key="1">
    <source>
        <dbReference type="EMBL" id="GFO26948.1"/>
    </source>
</evidence>
<evidence type="ECO:0008006" key="3">
    <source>
        <dbReference type="Google" id="ProtNLM"/>
    </source>
</evidence>